<protein>
    <submittedName>
        <fullName evidence="1">Uncharacterized protein</fullName>
    </submittedName>
</protein>
<evidence type="ECO:0000313" key="2">
    <source>
        <dbReference type="Proteomes" id="UP000007813"/>
    </source>
</evidence>
<dbReference type="AlphaFoldDB" id="J3JED8"/>
<dbReference type="EMBL" id="ALJD01000009">
    <property type="protein sequence ID" value="EJN58274.1"/>
    <property type="molecule type" value="Genomic_DNA"/>
</dbReference>
<gene>
    <name evidence="1" type="ORF">HSB1_36910</name>
</gene>
<accession>J3JED8</accession>
<dbReference type="Proteomes" id="UP000007813">
    <property type="component" value="Unassembled WGS sequence"/>
</dbReference>
<name>J3JED8_9EURY</name>
<proteinExistence type="predicted"/>
<evidence type="ECO:0000313" key="1">
    <source>
        <dbReference type="EMBL" id="EJN58274.1"/>
    </source>
</evidence>
<organism evidence="1 2">
    <name type="scientific">Halogranum salarium B-1</name>
    <dbReference type="NCBI Taxonomy" id="1210908"/>
    <lineage>
        <taxon>Archaea</taxon>
        <taxon>Methanobacteriati</taxon>
        <taxon>Methanobacteriota</taxon>
        <taxon>Stenosarchaea group</taxon>
        <taxon>Halobacteria</taxon>
        <taxon>Halobacteriales</taxon>
        <taxon>Haloferacaceae</taxon>
    </lineage>
</organism>
<sequence length="50" mass="5606">MQVVWTGSAIGHHLADCLTPFATHIRRILQNSCKRIGSHGNTRPNRGLKR</sequence>
<comment type="caution">
    <text evidence="1">The sequence shown here is derived from an EMBL/GenBank/DDBJ whole genome shotgun (WGS) entry which is preliminary data.</text>
</comment>
<reference evidence="1 2" key="1">
    <citation type="journal article" date="2012" name="J. Bacteriol.">
        <title>Draft Genome Sequence of the Extremely Halophilic Archaeon Halogranum salarium B-1T.</title>
        <authorList>
            <person name="Kim K.K."/>
            <person name="Lee K.C."/>
            <person name="Lee J.S."/>
        </authorList>
    </citation>
    <scope>NUCLEOTIDE SEQUENCE [LARGE SCALE GENOMIC DNA]</scope>
    <source>
        <strain evidence="1 2">B-1</strain>
    </source>
</reference>